<reference evidence="5" key="1">
    <citation type="journal article" date="2019" name="Int. J. Syst. Evol. Microbiol.">
        <title>The Global Catalogue of Microorganisms (GCM) 10K type strain sequencing project: providing services to taxonomists for standard genome sequencing and annotation.</title>
        <authorList>
            <consortium name="The Broad Institute Genomics Platform"/>
            <consortium name="The Broad Institute Genome Sequencing Center for Infectious Disease"/>
            <person name="Wu L."/>
            <person name="Ma J."/>
        </authorList>
    </citation>
    <scope>NUCLEOTIDE SEQUENCE [LARGE SCALE GENOMIC DNA]</scope>
    <source>
        <strain evidence="5">CECT 8979</strain>
    </source>
</reference>
<proteinExistence type="predicted"/>
<dbReference type="Pfam" id="PF18962">
    <property type="entry name" value="Por_Secre_tail"/>
    <property type="match status" value="1"/>
</dbReference>
<keyword evidence="1 2" id="KW-0732">Signal</keyword>
<dbReference type="Proteomes" id="UP001595812">
    <property type="component" value="Unassembled WGS sequence"/>
</dbReference>
<gene>
    <name evidence="4" type="ORF">ACFOSX_09165</name>
</gene>
<dbReference type="NCBIfam" id="TIGR04183">
    <property type="entry name" value="Por_Secre_tail"/>
    <property type="match status" value="1"/>
</dbReference>
<dbReference type="EMBL" id="JBHSAT010000004">
    <property type="protein sequence ID" value="MFC3877399.1"/>
    <property type="molecule type" value="Genomic_DNA"/>
</dbReference>
<protein>
    <submittedName>
        <fullName evidence="4">T9SS type A sorting domain-containing protein</fullName>
    </submittedName>
</protein>
<feature type="chain" id="PRO_5046988724" evidence="2">
    <location>
        <begin position="20"/>
        <end position="109"/>
    </location>
</feature>
<keyword evidence="5" id="KW-1185">Reference proteome</keyword>
<evidence type="ECO:0000313" key="4">
    <source>
        <dbReference type="EMBL" id="MFC3877399.1"/>
    </source>
</evidence>
<feature type="domain" description="Secretion system C-terminal sorting" evidence="3">
    <location>
        <begin position="39"/>
        <end position="108"/>
    </location>
</feature>
<dbReference type="RefSeq" id="WP_386099609.1">
    <property type="nucleotide sequence ID" value="NZ_JBHSAT010000004.1"/>
</dbReference>
<evidence type="ECO:0000256" key="2">
    <source>
        <dbReference type="SAM" id="SignalP"/>
    </source>
</evidence>
<evidence type="ECO:0000313" key="5">
    <source>
        <dbReference type="Proteomes" id="UP001595812"/>
    </source>
</evidence>
<name>A0ABV8AI20_9FLAO</name>
<accession>A0ABV8AI20</accession>
<evidence type="ECO:0000256" key="1">
    <source>
        <dbReference type="ARBA" id="ARBA00022729"/>
    </source>
</evidence>
<dbReference type="InterPro" id="IPR026444">
    <property type="entry name" value="Secre_tail"/>
</dbReference>
<comment type="caution">
    <text evidence="4">The sequence shown here is derived from an EMBL/GenBank/DDBJ whole genome shotgun (WGS) entry which is preliminary data.</text>
</comment>
<sequence>MIKKLLFTCCLFASVTVSAQSSTAAIQDNNTIESFKVRPNPASNFVNIILPKYSNELNIEVYDVLGKRIHKGKITKLESQLQVSSWKSGVYLVRISDSKTTLTKRLVIQ</sequence>
<evidence type="ECO:0000259" key="3">
    <source>
        <dbReference type="Pfam" id="PF18962"/>
    </source>
</evidence>
<organism evidence="4 5">
    <name type="scientific">Winogradskyella maritima</name>
    <dbReference type="NCBI Taxonomy" id="1517766"/>
    <lineage>
        <taxon>Bacteria</taxon>
        <taxon>Pseudomonadati</taxon>
        <taxon>Bacteroidota</taxon>
        <taxon>Flavobacteriia</taxon>
        <taxon>Flavobacteriales</taxon>
        <taxon>Flavobacteriaceae</taxon>
        <taxon>Winogradskyella</taxon>
    </lineage>
</organism>
<feature type="signal peptide" evidence="2">
    <location>
        <begin position="1"/>
        <end position="19"/>
    </location>
</feature>